<dbReference type="PANTHER" id="PTHR31967:SF12">
    <property type="entry name" value="NUCLEOTIDE-DIPHOSPHO-SUGAR TRANSFERASE DOMAIN-CONTAINING PROTEIN"/>
    <property type="match status" value="1"/>
</dbReference>
<feature type="region of interest" description="Disordered" evidence="1">
    <location>
        <begin position="340"/>
        <end position="364"/>
    </location>
</feature>
<organism evidence="5">
    <name type="scientific">Enterobius vermicularis</name>
    <name type="common">Human pinworm</name>
    <dbReference type="NCBI Taxonomy" id="51028"/>
    <lineage>
        <taxon>Eukaryota</taxon>
        <taxon>Metazoa</taxon>
        <taxon>Ecdysozoa</taxon>
        <taxon>Nematoda</taxon>
        <taxon>Chromadorea</taxon>
        <taxon>Rhabditida</taxon>
        <taxon>Spirurina</taxon>
        <taxon>Oxyuridomorpha</taxon>
        <taxon>Oxyuroidea</taxon>
        <taxon>Oxyuridae</taxon>
        <taxon>Enterobius</taxon>
    </lineage>
</organism>
<dbReference type="Proteomes" id="UP000274131">
    <property type="component" value="Unassembled WGS sequence"/>
</dbReference>
<reference evidence="5" key="1">
    <citation type="submission" date="2017-02" db="UniProtKB">
        <authorList>
            <consortium name="WormBaseParasite"/>
        </authorList>
    </citation>
    <scope>IDENTIFICATION</scope>
</reference>
<dbReference type="InterPro" id="IPR005069">
    <property type="entry name" value="Nucl-diP-sugar_transferase"/>
</dbReference>
<dbReference type="Pfam" id="PF03407">
    <property type="entry name" value="Nucleotid_trans"/>
    <property type="match status" value="1"/>
</dbReference>
<evidence type="ECO:0000259" key="2">
    <source>
        <dbReference type="Pfam" id="PF03407"/>
    </source>
</evidence>
<sequence length="364" mass="42294">MIFIFACRVMKSRYAKFLGLFAIVYIALHLCVTVLNNGTVEDRRQITNPKESDGPLIMRDLPKSEGNALKAKVQKIYKTDTDFLYITLINKAYVNLTCNWLCNVEQFKSNVIGKTLIISLDSEVCDTIHKQWPNVNCLVFNITDEYNQPLNWGHQDYINILTLRIQIMRIIMNTTFVLFETDAAWLKDPSEFFKNQTLVDDADIIVPRKGYTDKGQTYTFDPMIVYPNQGSKSLIKAMETRLIADPKLYDQDLLDELCRTQYNGVVCRQFDWNDVADGKWFKLAESERRNIHPYIVNNNYYIGVTNKASRQALNGLWFLSPKGYCVKTKVETMFRKYSTSDEKNVQKKSNKKNRQKRKNVKANS</sequence>
<protein>
    <submittedName>
        <fullName evidence="5">Nucleotid_trans domain-containing protein</fullName>
    </submittedName>
</protein>
<evidence type="ECO:0000256" key="1">
    <source>
        <dbReference type="SAM" id="MobiDB-lite"/>
    </source>
</evidence>
<name>A0A0N4USL6_ENTVE</name>
<evidence type="ECO:0000313" key="3">
    <source>
        <dbReference type="EMBL" id="VDD84938.1"/>
    </source>
</evidence>
<evidence type="ECO:0000313" key="5">
    <source>
        <dbReference type="WBParaSite" id="EVEC_0000012001-mRNA-1"/>
    </source>
</evidence>
<evidence type="ECO:0000313" key="4">
    <source>
        <dbReference type="Proteomes" id="UP000274131"/>
    </source>
</evidence>
<reference evidence="3 4" key="2">
    <citation type="submission" date="2018-10" db="EMBL/GenBank/DDBJ databases">
        <authorList>
            <consortium name="Pathogen Informatics"/>
        </authorList>
    </citation>
    <scope>NUCLEOTIDE SEQUENCE [LARGE SCALE GENOMIC DNA]</scope>
</reference>
<dbReference type="EMBL" id="UXUI01000038">
    <property type="protein sequence ID" value="VDD84938.1"/>
    <property type="molecule type" value="Genomic_DNA"/>
</dbReference>
<dbReference type="OrthoDB" id="1712432at2759"/>
<feature type="domain" description="Nucleotide-diphospho-sugar transferase" evidence="2">
    <location>
        <begin position="112"/>
        <end position="310"/>
    </location>
</feature>
<keyword evidence="4" id="KW-1185">Reference proteome</keyword>
<gene>
    <name evidence="3" type="ORF">EVEC_LOCUS81</name>
</gene>
<dbReference type="AlphaFoldDB" id="A0A0N4USL6"/>
<proteinExistence type="predicted"/>
<accession>A0A0N4USL6</accession>
<feature type="compositionally biased region" description="Basic residues" evidence="1">
    <location>
        <begin position="346"/>
        <end position="364"/>
    </location>
</feature>
<dbReference type="PANTHER" id="PTHR31967">
    <property type="entry name" value="GROUNDHOG (HEDGEHOG-LIKE FAMILY)-RELATED"/>
    <property type="match status" value="1"/>
</dbReference>
<dbReference type="WBParaSite" id="EVEC_0000012001-mRNA-1">
    <property type="protein sequence ID" value="EVEC_0000012001-mRNA-1"/>
    <property type="gene ID" value="EVEC_0000012001"/>
</dbReference>